<dbReference type="EC" id="3.1.26.4" evidence="2"/>
<comment type="similarity">
    <text evidence="1">Belongs to the beta type-B retroviral polymerase family. HERV class-II K(HML-2) pol subfamily.</text>
</comment>
<dbReference type="PANTHER" id="PTHR24559">
    <property type="entry name" value="TRANSPOSON TY3-I GAG-POL POLYPROTEIN"/>
    <property type="match status" value="1"/>
</dbReference>
<dbReference type="InterPro" id="IPR000477">
    <property type="entry name" value="RT_dom"/>
</dbReference>
<feature type="domain" description="Reverse transcriptase" evidence="3">
    <location>
        <begin position="9"/>
        <end position="188"/>
    </location>
</feature>
<protein>
    <recommendedName>
        <fullName evidence="2">ribonuclease H</fullName>
        <ecNumber evidence="2">3.1.26.4</ecNumber>
    </recommendedName>
</protein>
<dbReference type="Pfam" id="PF00078">
    <property type="entry name" value="RVT_1"/>
    <property type="match status" value="1"/>
</dbReference>
<sequence>MNEYIQEALKNNFIRPSTSPASAGFFFVIKKEGSLRPCIDYRGLNTITVKNRYPIPLMSSAFQLLQKARVFSKLDLRSAYNLVRVNEGDEWKTAFSTSNGHWEYQVMPFGLANAPAVFQTLINDVLREFLNHFVFVYLDDILIFSNSLHEHIFHVRQVLQRLLDNQLFIKLEKCEFHVSQVSFLGYVISQDGIQMELKKVSAVIDWPLPKTLKQV</sequence>
<name>A0A9W7TSZ0_TRIRA</name>
<dbReference type="Gene3D" id="3.10.10.10">
    <property type="entry name" value="HIV Type 1 Reverse Transcriptase, subunit A, domain 1"/>
    <property type="match status" value="1"/>
</dbReference>
<evidence type="ECO:0000256" key="2">
    <source>
        <dbReference type="ARBA" id="ARBA00012180"/>
    </source>
</evidence>
<dbReference type="EMBL" id="JAFHDT010000010">
    <property type="protein sequence ID" value="KAI7804820.1"/>
    <property type="molecule type" value="Genomic_DNA"/>
</dbReference>
<dbReference type="InterPro" id="IPR043502">
    <property type="entry name" value="DNA/RNA_pol_sf"/>
</dbReference>
<keyword evidence="5" id="KW-1185">Reference proteome</keyword>
<dbReference type="PANTHER" id="PTHR24559:SF440">
    <property type="entry name" value="RIBONUCLEASE H"/>
    <property type="match status" value="1"/>
</dbReference>
<comment type="caution">
    <text evidence="4">The sequence shown here is derived from an EMBL/GenBank/DDBJ whole genome shotgun (WGS) entry which is preliminary data.</text>
</comment>
<evidence type="ECO:0000313" key="4">
    <source>
        <dbReference type="EMBL" id="KAI7804820.1"/>
    </source>
</evidence>
<reference evidence="4" key="1">
    <citation type="submission" date="2021-02" db="EMBL/GenBank/DDBJ databases">
        <title>Comparative genomics reveals that relaxation of natural selection precedes convergent phenotypic evolution of cavefish.</title>
        <authorList>
            <person name="Peng Z."/>
        </authorList>
    </citation>
    <scope>NUCLEOTIDE SEQUENCE</scope>
    <source>
        <tissue evidence="4">Muscle</tissue>
    </source>
</reference>
<dbReference type="CDD" id="cd01647">
    <property type="entry name" value="RT_LTR"/>
    <property type="match status" value="1"/>
</dbReference>
<dbReference type="PROSITE" id="PS50878">
    <property type="entry name" value="RT_POL"/>
    <property type="match status" value="1"/>
</dbReference>
<dbReference type="GO" id="GO:0004523">
    <property type="term" value="F:RNA-DNA hybrid ribonuclease activity"/>
    <property type="evidence" value="ECO:0007669"/>
    <property type="project" value="UniProtKB-EC"/>
</dbReference>
<dbReference type="SUPFAM" id="SSF56672">
    <property type="entry name" value="DNA/RNA polymerases"/>
    <property type="match status" value="1"/>
</dbReference>
<organism evidence="4 5">
    <name type="scientific">Triplophysa rosa</name>
    <name type="common">Cave loach</name>
    <dbReference type="NCBI Taxonomy" id="992332"/>
    <lineage>
        <taxon>Eukaryota</taxon>
        <taxon>Metazoa</taxon>
        <taxon>Chordata</taxon>
        <taxon>Craniata</taxon>
        <taxon>Vertebrata</taxon>
        <taxon>Euteleostomi</taxon>
        <taxon>Actinopterygii</taxon>
        <taxon>Neopterygii</taxon>
        <taxon>Teleostei</taxon>
        <taxon>Ostariophysi</taxon>
        <taxon>Cypriniformes</taxon>
        <taxon>Nemacheilidae</taxon>
        <taxon>Triplophysa</taxon>
    </lineage>
</organism>
<dbReference type="Gene3D" id="3.30.70.270">
    <property type="match status" value="1"/>
</dbReference>
<dbReference type="InterPro" id="IPR043128">
    <property type="entry name" value="Rev_trsase/Diguanyl_cyclase"/>
</dbReference>
<dbReference type="AlphaFoldDB" id="A0A9W7TSZ0"/>
<evidence type="ECO:0000256" key="1">
    <source>
        <dbReference type="ARBA" id="ARBA00010879"/>
    </source>
</evidence>
<accession>A0A9W7TSZ0</accession>
<evidence type="ECO:0000259" key="3">
    <source>
        <dbReference type="PROSITE" id="PS50878"/>
    </source>
</evidence>
<evidence type="ECO:0000313" key="5">
    <source>
        <dbReference type="Proteomes" id="UP001059041"/>
    </source>
</evidence>
<dbReference type="InterPro" id="IPR053134">
    <property type="entry name" value="RNA-dir_DNA_polymerase"/>
</dbReference>
<dbReference type="Proteomes" id="UP001059041">
    <property type="component" value="Linkage Group LG10"/>
</dbReference>
<gene>
    <name evidence="4" type="ORF">IRJ41_020769</name>
</gene>
<proteinExistence type="inferred from homology"/>